<dbReference type="Pfam" id="PF13897">
    <property type="entry name" value="GOLD_2"/>
    <property type="match status" value="1"/>
</dbReference>
<proteinExistence type="predicted"/>
<feature type="domain" description="GOLD" evidence="2">
    <location>
        <begin position="260"/>
        <end position="355"/>
    </location>
</feature>
<dbReference type="Pfam" id="PF00650">
    <property type="entry name" value="CRAL_TRIO"/>
    <property type="match status" value="1"/>
</dbReference>
<dbReference type="PROSITE" id="PS50191">
    <property type="entry name" value="CRAL_TRIO"/>
    <property type="match status" value="1"/>
</dbReference>
<dbReference type="Proteomes" id="UP000708208">
    <property type="component" value="Unassembled WGS sequence"/>
</dbReference>
<dbReference type="PANTHER" id="PTHR23324">
    <property type="entry name" value="SEC14 RELATED PROTEIN"/>
    <property type="match status" value="1"/>
</dbReference>
<dbReference type="InterPro" id="IPR051064">
    <property type="entry name" value="SEC14/CRAL-TRIO_domain"/>
</dbReference>
<name>A0A8J2Q1A4_9HEXA</name>
<evidence type="ECO:0000313" key="4">
    <source>
        <dbReference type="Proteomes" id="UP000708208"/>
    </source>
</evidence>
<dbReference type="GO" id="GO:0005737">
    <property type="term" value="C:cytoplasm"/>
    <property type="evidence" value="ECO:0007669"/>
    <property type="project" value="TreeGrafter"/>
</dbReference>
<gene>
    <name evidence="3" type="ORF">AFUS01_LOCUS45740</name>
</gene>
<reference evidence="3" key="1">
    <citation type="submission" date="2021-06" db="EMBL/GenBank/DDBJ databases">
        <authorList>
            <person name="Hodson N. C."/>
            <person name="Mongue J. A."/>
            <person name="Jaron S. K."/>
        </authorList>
    </citation>
    <scope>NUCLEOTIDE SEQUENCE</scope>
</reference>
<dbReference type="InterPro" id="IPR009038">
    <property type="entry name" value="GOLD_dom"/>
</dbReference>
<evidence type="ECO:0008006" key="5">
    <source>
        <dbReference type="Google" id="ProtNLM"/>
    </source>
</evidence>
<sequence>MSAPTIEELQLIEQFRRRLKDLDLDEEQKSDMQLLRWIRARDNKLDQAETMFRKSFKWREEHDIANILTWKPPEMLTDIYPIHESGFDNENTPVVIFPMGRADLKGIMRNGYMHETVRYMDQVWERAISRMKGRLTKEGVPVTQFTCVLDMDQLGLTTAGSLKVIEYLTLAINHFDSNYPEIFRKCFIINTSRAFQILYACVKPVLSAKTIKKFEMYTTEDKWRPALIAEIPSHHLPEYYGGTAWSVLHSFVGYNPQDSQNVFKSSVGAGEVFKIPINMSNQKSSLKWNVGIESYDIDFFVTFNDREVIPRTKLESHKASVLGSLECNSPGIYTFHFDNSYSRLRSKTVKYFIKLEP</sequence>
<dbReference type="PROSITE" id="PS50866">
    <property type="entry name" value="GOLD"/>
    <property type="match status" value="1"/>
</dbReference>
<dbReference type="EMBL" id="CAJVCH010571057">
    <property type="protein sequence ID" value="CAG7836502.1"/>
    <property type="molecule type" value="Genomic_DNA"/>
</dbReference>
<accession>A0A8J2Q1A4</accession>
<dbReference type="CDD" id="cd00170">
    <property type="entry name" value="SEC14"/>
    <property type="match status" value="1"/>
</dbReference>
<evidence type="ECO:0000259" key="1">
    <source>
        <dbReference type="PROSITE" id="PS50191"/>
    </source>
</evidence>
<protein>
    <recommendedName>
        <fullName evidence="5">SEC14-like protein 2</fullName>
    </recommendedName>
</protein>
<dbReference type="InterPro" id="IPR001251">
    <property type="entry name" value="CRAL-TRIO_dom"/>
</dbReference>
<organism evidence="3 4">
    <name type="scientific">Allacma fusca</name>
    <dbReference type="NCBI Taxonomy" id="39272"/>
    <lineage>
        <taxon>Eukaryota</taxon>
        <taxon>Metazoa</taxon>
        <taxon>Ecdysozoa</taxon>
        <taxon>Arthropoda</taxon>
        <taxon>Hexapoda</taxon>
        <taxon>Collembola</taxon>
        <taxon>Symphypleona</taxon>
        <taxon>Sminthuridae</taxon>
        <taxon>Allacma</taxon>
    </lineage>
</organism>
<feature type="domain" description="CRAL-TRIO" evidence="1">
    <location>
        <begin position="72"/>
        <end position="248"/>
    </location>
</feature>
<dbReference type="AlphaFoldDB" id="A0A8J2Q1A4"/>
<comment type="caution">
    <text evidence="3">The sequence shown here is derived from an EMBL/GenBank/DDBJ whole genome shotgun (WGS) entry which is preliminary data.</text>
</comment>
<dbReference type="SMART" id="SM00516">
    <property type="entry name" value="SEC14"/>
    <property type="match status" value="1"/>
</dbReference>
<keyword evidence="4" id="KW-1185">Reference proteome</keyword>
<dbReference type="PANTHER" id="PTHR23324:SF83">
    <property type="entry name" value="SEC14-LIKE PROTEIN 2"/>
    <property type="match status" value="1"/>
</dbReference>
<dbReference type="OrthoDB" id="1434354at2759"/>
<evidence type="ECO:0000313" key="3">
    <source>
        <dbReference type="EMBL" id="CAG7836502.1"/>
    </source>
</evidence>
<evidence type="ECO:0000259" key="2">
    <source>
        <dbReference type="PROSITE" id="PS50866"/>
    </source>
</evidence>